<feature type="region of interest" description="Disordered" evidence="1">
    <location>
        <begin position="24"/>
        <end position="51"/>
    </location>
</feature>
<dbReference type="RefSeq" id="WP_109655655.1">
    <property type="nucleotide sequence ID" value="NZ_CP029145.1"/>
</dbReference>
<feature type="signal peptide" evidence="2">
    <location>
        <begin position="1"/>
        <end position="22"/>
    </location>
</feature>
<gene>
    <name evidence="3" type="ORF">DDQ68_06985</name>
</gene>
<dbReference type="Proteomes" id="UP000245999">
    <property type="component" value="Chromosome"/>
</dbReference>
<keyword evidence="2" id="KW-0732">Signal</keyword>
<feature type="chain" id="PRO_5016377244" evidence="2">
    <location>
        <begin position="23"/>
        <end position="162"/>
    </location>
</feature>
<dbReference type="KEGG" id="hnv:DDQ68_06985"/>
<sequence length="162" mass="17823">MKRSLFFYALLSVLLASRPGVAQEMVQPTRPQPPRPPYPPQPPRPSIQPPRPPASGWIPVAIIAVRQPVGHAGTVLGGAYHSFRYLKLRVNNRALTLDHLLVSYDNGPASSLPLRYRLLPGRDSAPLSLQSLGGRSIRRVDLWYSTDGGLFNPVSVTILGMR</sequence>
<dbReference type="OrthoDB" id="6195366at2"/>
<dbReference type="AlphaFoldDB" id="A0A2Z3GT61"/>
<protein>
    <submittedName>
        <fullName evidence="3">Uncharacterized protein</fullName>
    </submittedName>
</protein>
<evidence type="ECO:0000256" key="2">
    <source>
        <dbReference type="SAM" id="SignalP"/>
    </source>
</evidence>
<evidence type="ECO:0000313" key="4">
    <source>
        <dbReference type="Proteomes" id="UP000245999"/>
    </source>
</evidence>
<evidence type="ECO:0000313" key="3">
    <source>
        <dbReference type="EMBL" id="AWM32554.1"/>
    </source>
</evidence>
<evidence type="ECO:0000256" key="1">
    <source>
        <dbReference type="SAM" id="MobiDB-lite"/>
    </source>
</evidence>
<keyword evidence="4" id="KW-1185">Reference proteome</keyword>
<proteinExistence type="predicted"/>
<dbReference type="EMBL" id="CP029145">
    <property type="protein sequence ID" value="AWM32554.1"/>
    <property type="molecule type" value="Genomic_DNA"/>
</dbReference>
<organism evidence="3 4">
    <name type="scientific">Hymenobacter nivis</name>
    <dbReference type="NCBI Taxonomy" id="1850093"/>
    <lineage>
        <taxon>Bacteria</taxon>
        <taxon>Pseudomonadati</taxon>
        <taxon>Bacteroidota</taxon>
        <taxon>Cytophagia</taxon>
        <taxon>Cytophagales</taxon>
        <taxon>Hymenobacteraceae</taxon>
        <taxon>Hymenobacter</taxon>
    </lineage>
</organism>
<name>A0A2Z3GT61_9BACT</name>
<reference evidence="4" key="1">
    <citation type="submission" date="2018-04" db="EMBL/GenBank/DDBJ databases">
        <title>Complete genome of Antarctic heterotrophic bacterium Hymenobacter nivis.</title>
        <authorList>
            <person name="Terashima M."/>
        </authorList>
    </citation>
    <scope>NUCLEOTIDE SEQUENCE [LARGE SCALE GENOMIC DNA]</scope>
    <source>
        <strain evidence="4">NBRC 111535</strain>
    </source>
</reference>
<feature type="compositionally biased region" description="Pro residues" evidence="1">
    <location>
        <begin position="30"/>
        <end position="51"/>
    </location>
</feature>
<accession>A0A2Z3GT61</accession>